<evidence type="ECO:0000313" key="5">
    <source>
        <dbReference type="EMBL" id="EFC37024.1"/>
    </source>
</evidence>
<sequence>MINPQDLQNFKLNRVQKPIEKSSLSFKQSLSSSWFSEQKAILDNYRENQILAQLDQWVPFIPREITYDTVFIDIQRECALKLIKIHEEFSAKTKQLQLMKMSNDEIEKKEREIVESLKIELKLDENIQKLMHEIDECSLWKDEERREPLFFKLSSRSPKDVTKLNGKYVMELFHKDLKEHYPSEEAQLDNSNRVVSFTRAATEFLKISSSDEVLELLLRSSRVNMDLIETYVEFWNEKSPLNKIALRRWDTTIDIRLEFRTFIVNGKLAAISQYNHFVHVEEIEQYHNQIQQLIEKSVKYLKENLDKHMIFKHMVADFVIYPRFFSDIEKTNQWNEDLIPTGDYIKLIELNPYEESTGACLFSWKTDQQIIPMPPPQQIEEESVNLNSDKSTSDSTTGVNFRFITREFKENYLEKHLDKRGTKEKKYQNIKLLFNITKNNNIGMSLLLNRSSSSIRVSVVLMMVIVATLLNFINAQQFYPCPLFTNIQVSSNTTTLKASTFSPRARDVINAINQYNTKNNLLVRTTAECSVVSLPLNPDQPQGSAIDVFVKRVRSTENKDAKRALWMVGPIESDASNVEVSIELVSKLLGSDFDIYTLDTRGNGRSSRLGCDASQAETPGSSGGISISSSEWKNCYSAFDAEYGAQKQFYSSVNVAYDIAALIQKMNTQQETYVYGLGYGSLVVSRLLKLVEQNGLNILKGSILDSIIDTTGQNSYGGLLALSYADEITNQVGIEFLKLCNGTDNLCAQKIGNVDPIKYFHDTIEKVYHNNTCKAIKEGIPADQFKAILAFLLLGSDTKVFIPALLYRMNRCDEDLDVATILHIRDYYVAQKAAFSNLTSIPLASPLATANLIFGELYNSEISLEELKVQYNNFTSIGLGDSVYWANLKEITSWTPYTVNANFYNKTITTTVPTLLINGEFDAETPLWSAQNQLKAIQGPRALITVPKTGHMTFFDGSASNQTIPCGMQILINFLKMANPDVATVDATCTEKLQVNFSGNGVVNELVMGVSDIYEDAYEAPEVEKVVSLYLFIGVEAATVVVSIILICCLVYYIVQLKDKQKAQYEDLDQ</sequence>
<organism evidence="6">
    <name type="scientific">Naegleria gruberi</name>
    <name type="common">Amoeba</name>
    <dbReference type="NCBI Taxonomy" id="5762"/>
    <lineage>
        <taxon>Eukaryota</taxon>
        <taxon>Discoba</taxon>
        <taxon>Heterolobosea</taxon>
        <taxon>Tetramitia</taxon>
        <taxon>Eutetramitia</taxon>
        <taxon>Vahlkampfiidae</taxon>
        <taxon>Naegleria</taxon>
    </lineage>
</organism>
<dbReference type="PANTHER" id="PTHR15323">
    <property type="entry name" value="D123 PROTEIN"/>
    <property type="match status" value="1"/>
</dbReference>
<proteinExistence type="inferred from homology"/>
<feature type="transmembrane region" description="Helical" evidence="3">
    <location>
        <begin position="1029"/>
        <end position="1055"/>
    </location>
</feature>
<dbReference type="PANTHER" id="PTHR15323:SF6">
    <property type="entry name" value="CELL DIVISION CYCLE PROTEIN 123 HOMOLOG"/>
    <property type="match status" value="1"/>
</dbReference>
<evidence type="ECO:0000256" key="2">
    <source>
        <dbReference type="SAM" id="MobiDB-lite"/>
    </source>
</evidence>
<dbReference type="RefSeq" id="XP_002669768.1">
    <property type="nucleotide sequence ID" value="XM_002669722.1"/>
</dbReference>
<dbReference type="GeneID" id="8856272"/>
<dbReference type="Pfam" id="PF07065">
    <property type="entry name" value="D123"/>
    <property type="match status" value="1"/>
</dbReference>
<dbReference type="InterPro" id="IPR009772">
    <property type="entry name" value="CDC123"/>
</dbReference>
<dbReference type="EMBL" id="GG738923">
    <property type="protein sequence ID" value="EFC37024.1"/>
    <property type="molecule type" value="Genomic_DNA"/>
</dbReference>
<dbReference type="Pfam" id="PF08386">
    <property type="entry name" value="Abhydrolase_4"/>
    <property type="match status" value="1"/>
</dbReference>
<dbReference type="Proteomes" id="UP000006671">
    <property type="component" value="Unassembled WGS sequence"/>
</dbReference>
<reference evidence="5 6" key="1">
    <citation type="journal article" date="2010" name="Cell">
        <title>The genome of Naegleria gruberi illuminates early eukaryotic versatility.</title>
        <authorList>
            <person name="Fritz-Laylin L.K."/>
            <person name="Prochnik S.E."/>
            <person name="Ginger M.L."/>
            <person name="Dacks J.B."/>
            <person name="Carpenter M.L."/>
            <person name="Field M.C."/>
            <person name="Kuo A."/>
            <person name="Paredez A."/>
            <person name="Chapman J."/>
            <person name="Pham J."/>
            <person name="Shu S."/>
            <person name="Neupane R."/>
            <person name="Cipriano M."/>
            <person name="Mancuso J."/>
            <person name="Tu H."/>
            <person name="Salamov A."/>
            <person name="Lindquist E."/>
            <person name="Shapiro H."/>
            <person name="Lucas S."/>
            <person name="Grigoriev I.V."/>
            <person name="Cande W.Z."/>
            <person name="Fulton C."/>
            <person name="Rokhsar D.S."/>
            <person name="Dawson S.C."/>
        </authorList>
    </citation>
    <scope>NUCLEOTIDE SEQUENCE [LARGE SCALE GENOMIC DNA]</scope>
    <source>
        <strain evidence="5 6">NEG-M</strain>
    </source>
</reference>
<dbReference type="InterPro" id="IPR013595">
    <property type="entry name" value="Pept_S33_TAP-like_C"/>
</dbReference>
<feature type="domain" description="Peptidase S33 tripeptidyl aminopeptidase-like C-terminal" evidence="4">
    <location>
        <begin position="893"/>
        <end position="959"/>
    </location>
</feature>
<comment type="similarity">
    <text evidence="1">Belongs to the CDC123 family.</text>
</comment>
<accession>D2W1T5</accession>
<dbReference type="SUPFAM" id="SSF53474">
    <property type="entry name" value="alpha/beta-Hydrolases"/>
    <property type="match status" value="1"/>
</dbReference>
<dbReference type="STRING" id="5762.D2W1T5"/>
<keyword evidence="3" id="KW-0472">Membrane</keyword>
<evidence type="ECO:0000256" key="3">
    <source>
        <dbReference type="SAM" id="Phobius"/>
    </source>
</evidence>
<dbReference type="Gene3D" id="3.40.50.1820">
    <property type="entry name" value="alpha/beta hydrolase"/>
    <property type="match status" value="1"/>
</dbReference>
<name>D2W1T5_NAEGR</name>
<dbReference type="InParanoid" id="D2W1T5"/>
<feature type="region of interest" description="Disordered" evidence="2">
    <location>
        <begin position="605"/>
        <end position="625"/>
    </location>
</feature>
<dbReference type="VEuPathDB" id="AmoebaDB:NAEGRDRAFT_59881"/>
<keyword evidence="3" id="KW-0812">Transmembrane</keyword>
<dbReference type="KEGG" id="ngr:NAEGRDRAFT_59881"/>
<dbReference type="InterPro" id="IPR029058">
    <property type="entry name" value="AB_hydrolase_fold"/>
</dbReference>
<evidence type="ECO:0000256" key="1">
    <source>
        <dbReference type="ARBA" id="ARBA00011047"/>
    </source>
</evidence>
<keyword evidence="3" id="KW-1133">Transmembrane helix</keyword>
<protein>
    <submittedName>
        <fullName evidence="5">Predicted protein</fullName>
    </submittedName>
</protein>
<gene>
    <name evidence="5" type="ORF">NAEGRDRAFT_59881</name>
</gene>
<dbReference type="OrthoDB" id="425534at2759"/>
<dbReference type="GO" id="GO:0005737">
    <property type="term" value="C:cytoplasm"/>
    <property type="evidence" value="ECO:0007669"/>
    <property type="project" value="TreeGrafter"/>
</dbReference>
<keyword evidence="6" id="KW-1185">Reference proteome</keyword>
<evidence type="ECO:0000313" key="6">
    <source>
        <dbReference type="Proteomes" id="UP000006671"/>
    </source>
</evidence>
<evidence type="ECO:0000259" key="4">
    <source>
        <dbReference type="Pfam" id="PF08386"/>
    </source>
</evidence>
<dbReference type="AlphaFoldDB" id="D2W1T5"/>